<comment type="cofactor">
    <cofactor evidence="2">
        <name>Mg(2+)</name>
        <dbReference type="ChEBI" id="CHEBI:18420"/>
    </cofactor>
    <text evidence="2">Binds 2 magnesium ions per subunit.</text>
</comment>
<feature type="compositionally biased region" description="Polar residues" evidence="3">
    <location>
        <begin position="692"/>
        <end position="701"/>
    </location>
</feature>
<evidence type="ECO:0000256" key="2">
    <source>
        <dbReference type="PIRSR" id="PIRSR605502-1"/>
    </source>
</evidence>
<name>A0A7J8DXP6_ROUAE</name>
<dbReference type="InterPro" id="IPR036705">
    <property type="entry name" value="Ribosyl_crysJ1_sf"/>
</dbReference>
<dbReference type="PANTHER" id="PTHR16222">
    <property type="entry name" value="ADP-RIBOSYLGLYCOHYDROLASE"/>
    <property type="match status" value="1"/>
</dbReference>
<feature type="region of interest" description="Disordered" evidence="3">
    <location>
        <begin position="1096"/>
        <end position="1154"/>
    </location>
</feature>
<feature type="compositionally biased region" description="Basic and acidic residues" evidence="3">
    <location>
        <begin position="528"/>
        <end position="544"/>
    </location>
</feature>
<feature type="region of interest" description="Disordered" evidence="3">
    <location>
        <begin position="740"/>
        <end position="795"/>
    </location>
</feature>
<feature type="compositionally biased region" description="Polar residues" evidence="3">
    <location>
        <begin position="1663"/>
        <end position="1677"/>
    </location>
</feature>
<feature type="region of interest" description="Disordered" evidence="3">
    <location>
        <begin position="670"/>
        <end position="704"/>
    </location>
</feature>
<dbReference type="Gene3D" id="1.10.4080.10">
    <property type="entry name" value="ADP-ribosylation/Crystallin J1"/>
    <property type="match status" value="1"/>
</dbReference>
<organism evidence="4 5">
    <name type="scientific">Rousettus aegyptiacus</name>
    <name type="common">Egyptian fruit bat</name>
    <name type="synonym">Pteropus aegyptiacus</name>
    <dbReference type="NCBI Taxonomy" id="9407"/>
    <lineage>
        <taxon>Eukaryota</taxon>
        <taxon>Metazoa</taxon>
        <taxon>Chordata</taxon>
        <taxon>Craniata</taxon>
        <taxon>Vertebrata</taxon>
        <taxon>Euteleostomi</taxon>
        <taxon>Mammalia</taxon>
        <taxon>Eutheria</taxon>
        <taxon>Laurasiatheria</taxon>
        <taxon>Chiroptera</taxon>
        <taxon>Yinpterochiroptera</taxon>
        <taxon>Pteropodoidea</taxon>
        <taxon>Pteropodidae</taxon>
        <taxon>Rousettinae</taxon>
        <taxon>Rousettus</taxon>
    </lineage>
</organism>
<feature type="binding site" evidence="2">
    <location>
        <position position="56"/>
    </location>
    <ligand>
        <name>Mg(2+)</name>
        <dbReference type="ChEBI" id="CHEBI:18420"/>
        <label>1</label>
    </ligand>
</feature>
<comment type="caution">
    <text evidence="4">The sequence shown here is derived from an EMBL/GenBank/DDBJ whole genome shotgun (WGS) entry which is preliminary data.</text>
</comment>
<feature type="region of interest" description="Disordered" evidence="3">
    <location>
        <begin position="399"/>
        <end position="430"/>
    </location>
</feature>
<evidence type="ECO:0000313" key="4">
    <source>
        <dbReference type="EMBL" id="KAF6427913.1"/>
    </source>
</evidence>
<feature type="compositionally biased region" description="Basic and acidic residues" evidence="3">
    <location>
        <begin position="1611"/>
        <end position="1621"/>
    </location>
</feature>
<protein>
    <recommendedName>
        <fullName evidence="6">ADP-ribosylhydrolase like 1</fullName>
    </recommendedName>
</protein>
<feature type="binding site" evidence="2">
    <location>
        <position position="57"/>
    </location>
    <ligand>
        <name>Mg(2+)</name>
        <dbReference type="ChEBI" id="CHEBI:18420"/>
        <label>1</label>
    </ligand>
</feature>
<feature type="compositionally biased region" description="Polar residues" evidence="3">
    <location>
        <begin position="1250"/>
        <end position="1284"/>
    </location>
</feature>
<dbReference type="Proteomes" id="UP000593571">
    <property type="component" value="Unassembled WGS sequence"/>
</dbReference>
<comment type="similarity">
    <text evidence="1">Belongs to the ADP-ribosylglycohydrolase family.</text>
</comment>
<feature type="compositionally biased region" description="Polar residues" evidence="3">
    <location>
        <begin position="972"/>
        <end position="984"/>
    </location>
</feature>
<keyword evidence="2" id="KW-0479">Metal-binding</keyword>
<keyword evidence="2" id="KW-0460">Magnesium</keyword>
<dbReference type="PANTHER" id="PTHR16222:SF23">
    <property type="entry name" value="INACTIVE ADP-RIBOSYLTRANSFERASE ARH2"/>
    <property type="match status" value="1"/>
</dbReference>
<dbReference type="GO" id="GO:0046872">
    <property type="term" value="F:metal ion binding"/>
    <property type="evidence" value="ECO:0007669"/>
    <property type="project" value="UniProtKB-KW"/>
</dbReference>
<dbReference type="InterPro" id="IPR005502">
    <property type="entry name" value="Ribosyl_crysJ1"/>
</dbReference>
<feature type="region of interest" description="Disordered" evidence="3">
    <location>
        <begin position="1207"/>
        <end position="1237"/>
    </location>
</feature>
<feature type="compositionally biased region" description="Polar residues" evidence="3">
    <location>
        <begin position="931"/>
        <end position="940"/>
    </location>
</feature>
<reference evidence="4 5" key="1">
    <citation type="journal article" date="2020" name="Nature">
        <title>Six reference-quality genomes reveal evolution of bat adaptations.</title>
        <authorList>
            <person name="Jebb D."/>
            <person name="Huang Z."/>
            <person name="Pippel M."/>
            <person name="Hughes G.M."/>
            <person name="Lavrichenko K."/>
            <person name="Devanna P."/>
            <person name="Winkler S."/>
            <person name="Jermiin L.S."/>
            <person name="Skirmuntt E.C."/>
            <person name="Katzourakis A."/>
            <person name="Burkitt-Gray L."/>
            <person name="Ray D.A."/>
            <person name="Sullivan K.A.M."/>
            <person name="Roscito J.G."/>
            <person name="Kirilenko B.M."/>
            <person name="Davalos L.M."/>
            <person name="Corthals A.P."/>
            <person name="Power M.L."/>
            <person name="Jones G."/>
            <person name="Ransome R.D."/>
            <person name="Dechmann D.K.N."/>
            <person name="Locatelli A.G."/>
            <person name="Puechmaille S.J."/>
            <person name="Fedrigo O."/>
            <person name="Jarvis E.D."/>
            <person name="Hiller M."/>
            <person name="Vernes S.C."/>
            <person name="Myers E.W."/>
            <person name="Teeling E.C."/>
        </authorList>
    </citation>
    <scope>NUCLEOTIDE SEQUENCE [LARGE SCALE GENOMIC DNA]</scope>
    <source>
        <strain evidence="4">MRouAeg1</strain>
        <tissue evidence="4">Muscle</tissue>
    </source>
</reference>
<feature type="region of interest" description="Disordered" evidence="3">
    <location>
        <begin position="897"/>
        <end position="1044"/>
    </location>
</feature>
<proteinExistence type="inferred from homology"/>
<dbReference type="FunFam" id="1.10.4080.10:FF:000002">
    <property type="entry name" value="ADP-ribosylarginine hydrolase isoform X1"/>
    <property type="match status" value="1"/>
</dbReference>
<feature type="compositionally biased region" description="Basic and acidic residues" evidence="3">
    <location>
        <begin position="994"/>
        <end position="1013"/>
    </location>
</feature>
<feature type="compositionally biased region" description="Polar residues" evidence="3">
    <location>
        <begin position="1143"/>
        <end position="1153"/>
    </location>
</feature>
<evidence type="ECO:0000256" key="3">
    <source>
        <dbReference type="SAM" id="MobiDB-lite"/>
    </source>
</evidence>
<dbReference type="InterPro" id="IPR050792">
    <property type="entry name" value="ADP-ribosylglycohydrolase"/>
</dbReference>
<dbReference type="Pfam" id="PF03747">
    <property type="entry name" value="ADP_ribosyl_GH"/>
    <property type="match status" value="1"/>
</dbReference>
<feature type="compositionally biased region" description="Polar residues" evidence="3">
    <location>
        <begin position="897"/>
        <end position="919"/>
    </location>
</feature>
<feature type="region of interest" description="Disordered" evidence="3">
    <location>
        <begin position="1381"/>
        <end position="1921"/>
    </location>
</feature>
<dbReference type="GO" id="GO:0003875">
    <property type="term" value="F:ADP-ribosylarginine hydrolase activity"/>
    <property type="evidence" value="ECO:0007669"/>
    <property type="project" value="UniProtKB-ARBA"/>
</dbReference>
<feature type="region of interest" description="Disordered" evidence="3">
    <location>
        <begin position="528"/>
        <end position="551"/>
    </location>
</feature>
<dbReference type="SUPFAM" id="SSF101478">
    <property type="entry name" value="ADP-ribosylglycohydrolase"/>
    <property type="match status" value="1"/>
</dbReference>
<feature type="region of interest" description="Disordered" evidence="3">
    <location>
        <begin position="1250"/>
        <end position="1315"/>
    </location>
</feature>
<keyword evidence="5" id="KW-1185">Reference proteome</keyword>
<feature type="compositionally biased region" description="Basic and acidic residues" evidence="3">
    <location>
        <begin position="410"/>
        <end position="430"/>
    </location>
</feature>
<feature type="compositionally biased region" description="Polar residues" evidence="3">
    <location>
        <begin position="1016"/>
        <end position="1044"/>
    </location>
</feature>
<evidence type="ECO:0000313" key="5">
    <source>
        <dbReference type="Proteomes" id="UP000593571"/>
    </source>
</evidence>
<dbReference type="EMBL" id="JACASE010000011">
    <property type="protein sequence ID" value="KAF6427913.1"/>
    <property type="molecule type" value="Genomic_DNA"/>
</dbReference>
<evidence type="ECO:0008006" key="6">
    <source>
        <dbReference type="Google" id="ProtNLM"/>
    </source>
</evidence>
<accession>A0A7J8DXP6</accession>
<feature type="compositionally biased region" description="Polar residues" evidence="3">
    <location>
        <begin position="1730"/>
        <end position="1740"/>
    </location>
</feature>
<gene>
    <name evidence="4" type="ORF">HJG63_008385</name>
</gene>
<sequence length="1960" mass="210167">MEKFQAAMLLGSVGDALGYRNARKENSASGTKIQEELQKLGGLDHLVLSPEKWPVSDNTIMHMTTAGALTTDYWCLDDLYREMVKRYVEVLEKLPEHRADPATIEGCSQLKPDNYLLAWHTPFNEKGSGFGAATKAMCIGMRYWKPERLETLIEVSIECGRMTHNHPTGFLGSLCTALFASYAIQGKPLEQWGRDMMKTVPLAEEYCKKTIRHMAEYQEHWFYFEAKWQFYLEERKISEGMESKAVFPDHYDAEERDKTYKKWSSEGRGGRRGHDAPMIAYDALLGARNNWTELCYRAMFHGGESGATGTIAGCLFGLLHGLDTVPKGLYQDLEHKEELVHLGEVLHRLSTEENRKSDKICSSKMPIDAQALKKKVSRVTCDPAVRAILGSLLLYVTNHEDGPQGPPPTKKAEGRDSQASHKAELQDANRRPTRFQLLQAKFMGTGREPYLKKTREVGRLIFKDKQGPGRSLVTATINKLLEKTKEGADSLVRGREPLCGDKPRWGLPAGKNTVKNILKKFLAAEEKEAEEKRLREKPPSERPKASRGLLPKIAGKGSSVLSKLREKFEQSSCLCSEASVLLLRTEERKKKNLQRKKMHRPEIRVLCTATMASTCIKMPLARFLACSAEPMPAFSIATVVCGPRSWLSHCAKIRHSDLGRMSLKQTGRSPIVGELTSGGNKTPGKGLLGEGHSQSLTTQATAPRDGLKTASLAVKPECVLEPFPSPASQRGQALLSLEPLLSPPIPASPGRTSVPGGDRMQSPQAGSTADDTHVAKGAGAGLRTGPSREGAEEAPQVDLMVCSSEDEMERVAPDLEQDPLFAIQKNFPEQKAPGRIPPLNMAEAQATRLTQSALETPLITVRLPVVHEMPPPAVTLQKASGHDDQRSHLLGGESAVENAQVQIPTTSENKSANVATTGVSKPVGTPGDLGTPSQQGSQADLNLRPLRGDIPGAALALKPQKSPTREKENKGSFGTSKQLKNHQGISGEDVSELSYEKHQLSESDEIPIHDEGTPAHYSTASENRLRGNSRSAPGSQLAPSPNKENWMSIPTLLAAPAKDWTRSESVITVDKNIPCKQEEHGEPPLTESAQPLLMAEGSPNHDLRENRSTSLNEGPKPSIKSPGQGTAKGATKSHTVPAPGKTLNPQNNISKEWNTLPKGECSSLPVSPSLIAEDLSREPTCHLFAPGGPVKLCSIREAEGCVCKDSGKHPPLTSESLTIPPQEVAGPQVVPNKPHVRVSDELAASKVKTMTESRNTAAAQASPCGDNTESPLPTSNSSTPQGSSVAGPPRHSLGKLPSPSEDQQAKAEKHALSKKQLPLNARASCQFPSVLLTAAEGQQVDGAPQKCPDRQTHLLPAPYILAGILEEIEVRDWPQPQSGLRGLVESASGPVGIKGPGQKKAAAPSGPKEIEVKDRLQPQSGLGGKEKGTLKPTGLKSSGQKEAALSRPKEIEVKDGPQPQSGLGGKEKESLESLGPQGPGQKGVVPLVPEKIGVKDRPQPQSGLGGKEKGTLKPTGLKSSGQKEAALSRPKEIEVKDGPQPQSGLGGKEKESLESLGPQGPGQKGVVPLVPEKIGVKDRPQPQSGLGGKEKGTLKPTGLKSSGQKEAALSKPKEIEVKDRPQPQSGLGGKEKGILGAVGLKGPGQKEAALPGSKEIEVKDRPQPQSGLGSQEESTSGPVRIKGPGQKETAPSGPKDIKVKDRPQPQSGLGGQEKESLESLGLRSPGQKGVVTSGQKSSLCGSGVAQIQPKDDTVGSDMVTAEVETPCQHAEEGLGHPLGQQIKTVEDPAQGHSPHTEENRVPSCPERPGRLAQAQVGGMTPHDLVQPTGSSAAVAPTAGASRKSQRPAPKGSQWAPGVSHEVEEHLPEVAESQPSSCLEPAQGSAVPRPKPAGCQTPRVPAQEGPSGLPGAGRSPLDLEHQRRSARFAKYRAQSFGDQRSFDLSFRPKIIRANDTFELPK</sequence>
<evidence type="ECO:0000256" key="1">
    <source>
        <dbReference type="ARBA" id="ARBA00010702"/>
    </source>
</evidence>